<dbReference type="InterPro" id="IPR036865">
    <property type="entry name" value="CRAL-TRIO_dom_sf"/>
</dbReference>
<proteinExistence type="predicted"/>
<dbReference type="PANTHER" id="PTHR47104:SF1">
    <property type="entry name" value="SEC14P-LIKE PHOSPHATIDYLINOSITOL TRANSFER FAMILY PROTEIN"/>
    <property type="match status" value="1"/>
</dbReference>
<feature type="non-terminal residue" evidence="2">
    <location>
        <position position="1"/>
    </location>
</feature>
<gene>
    <name evidence="2" type="ORF">M569_07909</name>
</gene>
<organism evidence="2 3">
    <name type="scientific">Genlisea aurea</name>
    <dbReference type="NCBI Taxonomy" id="192259"/>
    <lineage>
        <taxon>Eukaryota</taxon>
        <taxon>Viridiplantae</taxon>
        <taxon>Streptophyta</taxon>
        <taxon>Embryophyta</taxon>
        <taxon>Tracheophyta</taxon>
        <taxon>Spermatophyta</taxon>
        <taxon>Magnoliopsida</taxon>
        <taxon>eudicotyledons</taxon>
        <taxon>Gunneridae</taxon>
        <taxon>Pentapetalae</taxon>
        <taxon>asterids</taxon>
        <taxon>lamiids</taxon>
        <taxon>Lamiales</taxon>
        <taxon>Lentibulariaceae</taxon>
        <taxon>Genlisea</taxon>
    </lineage>
</organism>
<dbReference type="OrthoDB" id="75724at2759"/>
<dbReference type="AlphaFoldDB" id="S8CIR3"/>
<evidence type="ECO:0000313" key="3">
    <source>
        <dbReference type="Proteomes" id="UP000015453"/>
    </source>
</evidence>
<evidence type="ECO:0000259" key="1">
    <source>
        <dbReference type="PROSITE" id="PS50191"/>
    </source>
</evidence>
<dbReference type="PROSITE" id="PS50191">
    <property type="entry name" value="CRAL_TRIO"/>
    <property type="match status" value="1"/>
</dbReference>
<keyword evidence="3" id="KW-1185">Reference proteome</keyword>
<protein>
    <recommendedName>
        <fullName evidence="1">CRAL-TRIO domain-containing protein</fullName>
    </recommendedName>
</protein>
<feature type="domain" description="CRAL-TRIO" evidence="1">
    <location>
        <begin position="1"/>
        <end position="98"/>
    </location>
</feature>
<sequence length="256" mass="28887">NAGFFRSASAFMNILVATMKMVADYYPCRLYKAFVVDPPSFFPVIWKGVKPFLELSSSTHVIQSIDYDDLFAFKDHHQSRGAASFLHGFEAGSVPVPGSSSSRFSFTVSHHLDSLKPWYLSLKDSTKVGPAAGPMISPSTARSRSFASPSQFSVVRRGLFPSTPMPQKTQPCLDHPGDAFRRRPRTPKPSFLNSPAMAFFRRESREGDSFANYIKFYRRPYDEMAYRSKMRPPLGGLISIVSPQIRRRHVSISQRF</sequence>
<dbReference type="SUPFAM" id="SSF52087">
    <property type="entry name" value="CRAL/TRIO domain"/>
    <property type="match status" value="1"/>
</dbReference>
<name>S8CIR3_9LAMI</name>
<dbReference type="EMBL" id="AUSU01003432">
    <property type="protein sequence ID" value="EPS66869.1"/>
    <property type="molecule type" value="Genomic_DNA"/>
</dbReference>
<dbReference type="CDD" id="cd00170">
    <property type="entry name" value="SEC14"/>
    <property type="match status" value="1"/>
</dbReference>
<dbReference type="InterPro" id="IPR001251">
    <property type="entry name" value="CRAL-TRIO_dom"/>
</dbReference>
<dbReference type="Proteomes" id="UP000015453">
    <property type="component" value="Unassembled WGS sequence"/>
</dbReference>
<dbReference type="Gene3D" id="3.40.525.10">
    <property type="entry name" value="CRAL-TRIO lipid binding domain"/>
    <property type="match status" value="1"/>
</dbReference>
<accession>S8CIR3</accession>
<comment type="caution">
    <text evidence="2">The sequence shown here is derived from an EMBL/GenBank/DDBJ whole genome shotgun (WGS) entry which is preliminary data.</text>
</comment>
<dbReference type="Pfam" id="PF00650">
    <property type="entry name" value="CRAL_TRIO"/>
    <property type="match status" value="1"/>
</dbReference>
<dbReference type="PANTHER" id="PTHR47104">
    <property type="entry name" value="SEC14P-LIKE PHOSPHATIDYLINOSITOL TRANSFER FAMILY PROTEIN"/>
    <property type="match status" value="1"/>
</dbReference>
<reference evidence="2 3" key="1">
    <citation type="journal article" date="2013" name="BMC Genomics">
        <title>The miniature genome of a carnivorous plant Genlisea aurea contains a low number of genes and short non-coding sequences.</title>
        <authorList>
            <person name="Leushkin E.V."/>
            <person name="Sutormin R.A."/>
            <person name="Nabieva E.R."/>
            <person name="Penin A.A."/>
            <person name="Kondrashov A.S."/>
            <person name="Logacheva M.D."/>
        </authorList>
    </citation>
    <scope>NUCLEOTIDE SEQUENCE [LARGE SCALE GENOMIC DNA]</scope>
</reference>
<evidence type="ECO:0000313" key="2">
    <source>
        <dbReference type="EMBL" id="EPS66869.1"/>
    </source>
</evidence>